<dbReference type="PROSITE" id="PS01231">
    <property type="entry name" value="TRMA_2"/>
    <property type="match status" value="1"/>
</dbReference>
<feature type="non-terminal residue" evidence="4">
    <location>
        <position position="1"/>
    </location>
</feature>
<dbReference type="PANTHER" id="PTHR11061">
    <property type="entry name" value="RNA M5U METHYLTRANSFERASE"/>
    <property type="match status" value="1"/>
</dbReference>
<dbReference type="AlphaFoldDB" id="A0A381P3L8"/>
<protein>
    <recommendedName>
        <fullName evidence="5">TRAM domain-containing protein</fullName>
    </recommendedName>
</protein>
<evidence type="ECO:0000256" key="3">
    <source>
        <dbReference type="ARBA" id="ARBA00022691"/>
    </source>
</evidence>
<evidence type="ECO:0000256" key="1">
    <source>
        <dbReference type="ARBA" id="ARBA00022603"/>
    </source>
</evidence>
<keyword evidence="3" id="KW-0949">S-adenosyl-L-methionine</keyword>
<organism evidence="4">
    <name type="scientific">marine metagenome</name>
    <dbReference type="NCBI Taxonomy" id="408172"/>
    <lineage>
        <taxon>unclassified sequences</taxon>
        <taxon>metagenomes</taxon>
        <taxon>ecological metagenomes</taxon>
    </lineage>
</organism>
<dbReference type="SUPFAM" id="SSF53335">
    <property type="entry name" value="S-adenosyl-L-methionine-dependent methyltransferases"/>
    <property type="match status" value="1"/>
</dbReference>
<accession>A0A381P3L8</accession>
<dbReference type="InterPro" id="IPR030391">
    <property type="entry name" value="MeTrfase_TrmA_CS"/>
</dbReference>
<reference evidence="4" key="1">
    <citation type="submission" date="2018-05" db="EMBL/GenBank/DDBJ databases">
        <authorList>
            <person name="Lanie J.A."/>
            <person name="Ng W.-L."/>
            <person name="Kazmierczak K.M."/>
            <person name="Andrzejewski T.M."/>
            <person name="Davidsen T.M."/>
            <person name="Wayne K.J."/>
            <person name="Tettelin H."/>
            <person name="Glass J.I."/>
            <person name="Rusch D."/>
            <person name="Podicherti R."/>
            <person name="Tsui H.-C.T."/>
            <person name="Winkler M.E."/>
        </authorList>
    </citation>
    <scope>NUCLEOTIDE SEQUENCE</scope>
</reference>
<dbReference type="GO" id="GO:0070041">
    <property type="term" value="F:rRNA (uridine-C5-)-methyltransferase activity"/>
    <property type="evidence" value="ECO:0007669"/>
    <property type="project" value="TreeGrafter"/>
</dbReference>
<dbReference type="Pfam" id="PF05958">
    <property type="entry name" value="tRNA_U5-meth_tr"/>
    <property type="match status" value="1"/>
</dbReference>
<name>A0A381P3L8_9ZZZZ</name>
<dbReference type="Gene3D" id="2.40.50.1070">
    <property type="match status" value="1"/>
</dbReference>
<proteinExistence type="predicted"/>
<evidence type="ECO:0000256" key="2">
    <source>
        <dbReference type="ARBA" id="ARBA00022679"/>
    </source>
</evidence>
<dbReference type="EMBL" id="UINC01000777">
    <property type="protein sequence ID" value="SUZ61037.1"/>
    <property type="molecule type" value="Genomic_DNA"/>
</dbReference>
<dbReference type="PANTHER" id="PTHR11061:SF30">
    <property type="entry name" value="TRNA (URACIL(54)-C(5))-METHYLTRANSFERASE"/>
    <property type="match status" value="1"/>
</dbReference>
<dbReference type="Gene3D" id="3.40.50.150">
    <property type="entry name" value="Vaccinia Virus protein VP39"/>
    <property type="match status" value="1"/>
</dbReference>
<gene>
    <name evidence="4" type="ORF">METZ01_LOCUS13891</name>
</gene>
<evidence type="ECO:0008006" key="5">
    <source>
        <dbReference type="Google" id="ProtNLM"/>
    </source>
</evidence>
<keyword evidence="2" id="KW-0808">Transferase</keyword>
<sequence>VEDALVKLGSIVSPDVGYVAGPESVRYRTTVRVGVENGRAAYRRSRSPELVPVDDCLIAHPLIDEILSEGFFADASEVMIRVGSRTGDRLVMGEPTADGFRVPDQVSVVGKNQASKSVDAYIVEEAAGMQWKISARSFFQSSPEGAEMLVALAAEWLGVHEVGDRAMVDLYAGVGLFSGTVGDWFEKVTAVESSASAVADAAHNLDSHVAIHRISVEQWVPELADVVIADPPRSGLRAKGVEIIGKTEAPHVLLVSCDAGALGRDAALMTSAGYELDRVDVLDMFPQTSHVEVVSGWIRNI</sequence>
<dbReference type="InterPro" id="IPR010280">
    <property type="entry name" value="U5_MeTrfase_fam"/>
</dbReference>
<evidence type="ECO:0000313" key="4">
    <source>
        <dbReference type="EMBL" id="SUZ61037.1"/>
    </source>
</evidence>
<dbReference type="PROSITE" id="PS51687">
    <property type="entry name" value="SAM_MT_RNA_M5U"/>
    <property type="match status" value="1"/>
</dbReference>
<keyword evidence="1" id="KW-0489">Methyltransferase</keyword>
<dbReference type="GO" id="GO:0070475">
    <property type="term" value="P:rRNA base methylation"/>
    <property type="evidence" value="ECO:0007669"/>
    <property type="project" value="TreeGrafter"/>
</dbReference>
<dbReference type="InterPro" id="IPR029063">
    <property type="entry name" value="SAM-dependent_MTases_sf"/>
</dbReference>